<comment type="caution">
    <text evidence="2">The sequence shown here is derived from an EMBL/GenBank/DDBJ whole genome shotgun (WGS) entry which is preliminary data.</text>
</comment>
<dbReference type="EMBL" id="BTGU01004128">
    <property type="protein sequence ID" value="GMN22581.1"/>
    <property type="molecule type" value="Genomic_DNA"/>
</dbReference>
<gene>
    <name evidence="2" type="ORF">TIFTF001_045673</name>
</gene>
<evidence type="ECO:0000256" key="1">
    <source>
        <dbReference type="SAM" id="MobiDB-lite"/>
    </source>
</evidence>
<dbReference type="Proteomes" id="UP001187192">
    <property type="component" value="Unassembled WGS sequence"/>
</dbReference>
<evidence type="ECO:0000313" key="3">
    <source>
        <dbReference type="Proteomes" id="UP001187192"/>
    </source>
</evidence>
<dbReference type="AlphaFoldDB" id="A0AA87ZDA5"/>
<sequence length="266" mass="28391">MSLKLCRIHLHVVLGLPAKNGVKIPSVAWGTEVKIPSVAWRTQLVPPRKNHVSSCPARKSSESYTGGVLLSATATGWPGGPSTVPRMRGGPPTVPVGLGRGAHNVARSDGLLGTTGEHFARTQRRNEPRTTLFFQRTGRHGRPSARPGQSWAWPRPPARPVARPGKSWARPGQSWARPWAWPRPPARPVARPGQSWARPGQSWAWPRPPAREVARPGQSWARPGQSWAAVMGVAEATSGASGSTRAVMGSTMGVAEATSAPSGSTR</sequence>
<keyword evidence="3" id="KW-1185">Reference proteome</keyword>
<feature type="region of interest" description="Disordered" evidence="1">
    <location>
        <begin position="137"/>
        <end position="221"/>
    </location>
</feature>
<organism evidence="2 3">
    <name type="scientific">Ficus carica</name>
    <name type="common">Common fig</name>
    <dbReference type="NCBI Taxonomy" id="3494"/>
    <lineage>
        <taxon>Eukaryota</taxon>
        <taxon>Viridiplantae</taxon>
        <taxon>Streptophyta</taxon>
        <taxon>Embryophyta</taxon>
        <taxon>Tracheophyta</taxon>
        <taxon>Spermatophyta</taxon>
        <taxon>Magnoliopsida</taxon>
        <taxon>eudicotyledons</taxon>
        <taxon>Gunneridae</taxon>
        <taxon>Pentapetalae</taxon>
        <taxon>rosids</taxon>
        <taxon>fabids</taxon>
        <taxon>Rosales</taxon>
        <taxon>Moraceae</taxon>
        <taxon>Ficeae</taxon>
        <taxon>Ficus</taxon>
    </lineage>
</organism>
<proteinExistence type="predicted"/>
<name>A0AA87ZDA5_FICCA</name>
<protein>
    <submittedName>
        <fullName evidence="2">Uncharacterized protein</fullName>
    </submittedName>
</protein>
<feature type="non-terminal residue" evidence="2">
    <location>
        <position position="266"/>
    </location>
</feature>
<accession>A0AA87ZDA5</accession>
<evidence type="ECO:0000313" key="2">
    <source>
        <dbReference type="EMBL" id="GMN22581.1"/>
    </source>
</evidence>
<reference evidence="2" key="1">
    <citation type="submission" date="2023-07" db="EMBL/GenBank/DDBJ databases">
        <title>draft genome sequence of fig (Ficus carica).</title>
        <authorList>
            <person name="Takahashi T."/>
            <person name="Nishimura K."/>
        </authorList>
    </citation>
    <scope>NUCLEOTIDE SEQUENCE</scope>
</reference>